<evidence type="ECO:0000313" key="14">
    <source>
        <dbReference type="Proteomes" id="UP001595607"/>
    </source>
</evidence>
<dbReference type="PANTHER" id="PTHR10344:SF4">
    <property type="entry name" value="UMP-CMP KINASE 2, MITOCHONDRIAL"/>
    <property type="match status" value="1"/>
</dbReference>
<keyword evidence="4 11" id="KW-0808">Transferase</keyword>
<comment type="similarity">
    <text evidence="1 11">Belongs to the thymidylate kinase family.</text>
</comment>
<keyword evidence="5 11" id="KW-0545">Nucleotide biosynthesis</keyword>
<evidence type="ECO:0000256" key="2">
    <source>
        <dbReference type="ARBA" id="ARBA00012980"/>
    </source>
</evidence>
<organism evidence="13 14">
    <name type="scientific">Parvularcula lutaonensis</name>
    <dbReference type="NCBI Taxonomy" id="491923"/>
    <lineage>
        <taxon>Bacteria</taxon>
        <taxon>Pseudomonadati</taxon>
        <taxon>Pseudomonadota</taxon>
        <taxon>Alphaproteobacteria</taxon>
        <taxon>Parvularculales</taxon>
        <taxon>Parvularculaceae</taxon>
        <taxon>Parvularcula</taxon>
    </lineage>
</organism>
<dbReference type="SUPFAM" id="SSF52540">
    <property type="entry name" value="P-loop containing nucleoside triphosphate hydrolases"/>
    <property type="match status" value="1"/>
</dbReference>
<evidence type="ECO:0000256" key="1">
    <source>
        <dbReference type="ARBA" id="ARBA00009776"/>
    </source>
</evidence>
<protein>
    <recommendedName>
        <fullName evidence="3 11">Thymidylate kinase</fullName>
        <ecNumber evidence="2 11">2.7.4.9</ecNumber>
    </recommendedName>
    <alternativeName>
        <fullName evidence="9 11">dTMP kinase</fullName>
    </alternativeName>
</protein>
<evidence type="ECO:0000256" key="10">
    <source>
        <dbReference type="ARBA" id="ARBA00048743"/>
    </source>
</evidence>
<evidence type="ECO:0000256" key="9">
    <source>
        <dbReference type="ARBA" id="ARBA00029962"/>
    </source>
</evidence>
<comment type="caution">
    <text evidence="13">The sequence shown here is derived from an EMBL/GenBank/DDBJ whole genome shotgun (WGS) entry which is preliminary data.</text>
</comment>
<dbReference type="InterPro" id="IPR018095">
    <property type="entry name" value="Thymidylate_kin_CS"/>
</dbReference>
<dbReference type="EMBL" id="JBHRVA010000002">
    <property type="protein sequence ID" value="MFC3302846.1"/>
    <property type="molecule type" value="Genomic_DNA"/>
</dbReference>
<proteinExistence type="inferred from homology"/>
<comment type="function">
    <text evidence="11">Phosphorylation of dTMP to form dTDP in both de novo and salvage pathways of dTTP synthesis.</text>
</comment>
<evidence type="ECO:0000259" key="12">
    <source>
        <dbReference type="Pfam" id="PF02223"/>
    </source>
</evidence>
<evidence type="ECO:0000256" key="6">
    <source>
        <dbReference type="ARBA" id="ARBA00022741"/>
    </source>
</evidence>
<dbReference type="EC" id="2.7.4.9" evidence="2 11"/>
<name>A0ABV7MCB6_9PROT</name>
<dbReference type="PANTHER" id="PTHR10344">
    <property type="entry name" value="THYMIDYLATE KINASE"/>
    <property type="match status" value="1"/>
</dbReference>
<dbReference type="Gene3D" id="3.40.50.300">
    <property type="entry name" value="P-loop containing nucleotide triphosphate hydrolases"/>
    <property type="match status" value="1"/>
</dbReference>
<evidence type="ECO:0000313" key="13">
    <source>
        <dbReference type="EMBL" id="MFC3302846.1"/>
    </source>
</evidence>
<keyword evidence="14" id="KW-1185">Reference proteome</keyword>
<dbReference type="RefSeq" id="WP_229786034.1">
    <property type="nucleotide sequence ID" value="NZ_BMXU01000001.1"/>
</dbReference>
<dbReference type="CDD" id="cd01672">
    <property type="entry name" value="TMPK"/>
    <property type="match status" value="1"/>
</dbReference>
<dbReference type="InterPro" id="IPR018094">
    <property type="entry name" value="Thymidylate_kinase"/>
</dbReference>
<keyword evidence="8 11" id="KW-0067">ATP-binding</keyword>
<feature type="binding site" evidence="11">
    <location>
        <begin position="8"/>
        <end position="15"/>
    </location>
    <ligand>
        <name>ATP</name>
        <dbReference type="ChEBI" id="CHEBI:30616"/>
    </ligand>
</feature>
<evidence type="ECO:0000256" key="8">
    <source>
        <dbReference type="ARBA" id="ARBA00022840"/>
    </source>
</evidence>
<gene>
    <name evidence="11 13" type="primary">tmk</name>
    <name evidence="13" type="ORF">ACFONP_08885</name>
</gene>
<dbReference type="Proteomes" id="UP001595607">
    <property type="component" value="Unassembled WGS sequence"/>
</dbReference>
<keyword evidence="6 11" id="KW-0547">Nucleotide-binding</keyword>
<keyword evidence="7 11" id="KW-0418">Kinase</keyword>
<evidence type="ECO:0000256" key="7">
    <source>
        <dbReference type="ARBA" id="ARBA00022777"/>
    </source>
</evidence>
<dbReference type="Pfam" id="PF02223">
    <property type="entry name" value="Thymidylate_kin"/>
    <property type="match status" value="1"/>
</dbReference>
<dbReference type="InterPro" id="IPR039430">
    <property type="entry name" value="Thymidylate_kin-like_dom"/>
</dbReference>
<dbReference type="PROSITE" id="PS01331">
    <property type="entry name" value="THYMIDYLATE_KINASE"/>
    <property type="match status" value="1"/>
</dbReference>
<evidence type="ECO:0000256" key="11">
    <source>
        <dbReference type="HAMAP-Rule" id="MF_00165"/>
    </source>
</evidence>
<dbReference type="NCBIfam" id="TIGR00041">
    <property type="entry name" value="DTMP_kinase"/>
    <property type="match status" value="1"/>
</dbReference>
<accession>A0ABV7MCB6</accession>
<dbReference type="GO" id="GO:0004798">
    <property type="term" value="F:dTMP kinase activity"/>
    <property type="evidence" value="ECO:0007669"/>
    <property type="project" value="UniProtKB-EC"/>
</dbReference>
<dbReference type="InterPro" id="IPR027417">
    <property type="entry name" value="P-loop_NTPase"/>
</dbReference>
<evidence type="ECO:0000256" key="5">
    <source>
        <dbReference type="ARBA" id="ARBA00022727"/>
    </source>
</evidence>
<feature type="domain" description="Thymidylate kinase-like" evidence="12">
    <location>
        <begin position="6"/>
        <end position="188"/>
    </location>
</feature>
<evidence type="ECO:0000256" key="4">
    <source>
        <dbReference type="ARBA" id="ARBA00022679"/>
    </source>
</evidence>
<dbReference type="HAMAP" id="MF_00165">
    <property type="entry name" value="Thymidylate_kinase"/>
    <property type="match status" value="1"/>
</dbReference>
<evidence type="ECO:0000256" key="3">
    <source>
        <dbReference type="ARBA" id="ARBA00017144"/>
    </source>
</evidence>
<reference evidence="14" key="1">
    <citation type="journal article" date="2019" name="Int. J. Syst. Evol. Microbiol.">
        <title>The Global Catalogue of Microorganisms (GCM) 10K type strain sequencing project: providing services to taxonomists for standard genome sequencing and annotation.</title>
        <authorList>
            <consortium name="The Broad Institute Genomics Platform"/>
            <consortium name="The Broad Institute Genome Sequencing Center for Infectious Disease"/>
            <person name="Wu L."/>
            <person name="Ma J."/>
        </authorList>
    </citation>
    <scope>NUCLEOTIDE SEQUENCE [LARGE SCALE GENOMIC DNA]</scope>
    <source>
        <strain evidence="14">KCTC 22245</strain>
    </source>
</reference>
<sequence length="211" mass="22637">MTFITFEGPEGAGKSTQIKRLADAFEKAGHTVVLTREPGGAPEAEALRALLLDPAREWSPLAEALLMNAARDAHMRQTILPALEAGHVVLCDRFFDSTRAYQASVGEETLDAIHCAVVTRLPDLTLLFDLPVEEGLARASKRGAADRFEGKGRAYHEGVRKAFLANAGKDARTVIIDASRPIDEVSAQVLKAVNDRLPGLLGQGHGHPPAS</sequence>
<comment type="catalytic activity">
    <reaction evidence="10 11">
        <text>dTMP + ATP = dTDP + ADP</text>
        <dbReference type="Rhea" id="RHEA:13517"/>
        <dbReference type="ChEBI" id="CHEBI:30616"/>
        <dbReference type="ChEBI" id="CHEBI:58369"/>
        <dbReference type="ChEBI" id="CHEBI:63528"/>
        <dbReference type="ChEBI" id="CHEBI:456216"/>
        <dbReference type="EC" id="2.7.4.9"/>
    </reaction>
</comment>